<evidence type="ECO:0000313" key="2">
    <source>
        <dbReference type="Proteomes" id="UP000694864"/>
    </source>
</evidence>
<protein>
    <submittedName>
        <fullName evidence="3">Uncharacterized protein LOC104737698 isoform X1</fullName>
    </submittedName>
</protein>
<sequence length="274" mass="31380">MGKREREHEEPEAKEDSKNMDQMDKVLEHLKKQLTEANKLLLTMADTNSYRLVKSGKDVGEIVLTWRLKRPDFVAEPIIQTDDDCWAHALAGGMTAAMKQLGRTGNFPTAEELISRIDANLLSATKALPRVEDAAPMLRQYYNCELVVHHRPKLSLVEKNKDFEKFIERRLATGQVAMCFPYLAGYARFSQDLPTEKKKAVFRPSVADIQQLRNEKIDDHCSVITGRGMVLKNGELVEFFEIQETRGKYFADGGCTRLERYKGIVTEVYEFKFL</sequence>
<keyword evidence="2" id="KW-1185">Reference proteome</keyword>
<name>A0ABM0VHJ9_CAMSA</name>
<dbReference type="Proteomes" id="UP000694864">
    <property type="component" value="Chromosome 13"/>
</dbReference>
<reference evidence="2" key="1">
    <citation type="journal article" date="2014" name="Nat. Commun.">
        <title>The emerging biofuel crop Camelina sativa retains a highly undifferentiated hexaploid genome structure.</title>
        <authorList>
            <person name="Kagale S."/>
            <person name="Koh C."/>
            <person name="Nixon J."/>
            <person name="Bollina V."/>
            <person name="Clarke W.E."/>
            <person name="Tuteja R."/>
            <person name="Spillane C."/>
            <person name="Robinson S.J."/>
            <person name="Links M.G."/>
            <person name="Clarke C."/>
            <person name="Higgins E.E."/>
            <person name="Huebert T."/>
            <person name="Sharpe A.G."/>
            <person name="Parkin I.A."/>
        </authorList>
    </citation>
    <scope>NUCLEOTIDE SEQUENCE [LARGE SCALE GENOMIC DNA]</scope>
    <source>
        <strain evidence="2">cv. DH55</strain>
    </source>
</reference>
<reference evidence="3" key="2">
    <citation type="submission" date="2025-08" db="UniProtKB">
        <authorList>
            <consortium name="RefSeq"/>
        </authorList>
    </citation>
    <scope>IDENTIFICATION</scope>
    <source>
        <tissue evidence="3">Leaf</tissue>
    </source>
</reference>
<dbReference type="GeneID" id="104737698"/>
<feature type="region of interest" description="Disordered" evidence="1">
    <location>
        <begin position="1"/>
        <end position="21"/>
    </location>
</feature>
<organism evidence="2 3">
    <name type="scientific">Camelina sativa</name>
    <name type="common">False flax</name>
    <name type="synonym">Myagrum sativum</name>
    <dbReference type="NCBI Taxonomy" id="90675"/>
    <lineage>
        <taxon>Eukaryota</taxon>
        <taxon>Viridiplantae</taxon>
        <taxon>Streptophyta</taxon>
        <taxon>Embryophyta</taxon>
        <taxon>Tracheophyta</taxon>
        <taxon>Spermatophyta</taxon>
        <taxon>Magnoliopsida</taxon>
        <taxon>eudicotyledons</taxon>
        <taxon>Gunneridae</taxon>
        <taxon>Pentapetalae</taxon>
        <taxon>rosids</taxon>
        <taxon>malvids</taxon>
        <taxon>Brassicales</taxon>
        <taxon>Brassicaceae</taxon>
        <taxon>Camelineae</taxon>
        <taxon>Camelina</taxon>
    </lineage>
</organism>
<dbReference type="RefSeq" id="XP_010456241.1">
    <property type="nucleotide sequence ID" value="XM_010457939.2"/>
</dbReference>
<evidence type="ECO:0000256" key="1">
    <source>
        <dbReference type="SAM" id="MobiDB-lite"/>
    </source>
</evidence>
<accession>A0ABM0VHJ9</accession>
<proteinExistence type="predicted"/>
<evidence type="ECO:0000313" key="3">
    <source>
        <dbReference type="RefSeq" id="XP_010456241.1"/>
    </source>
</evidence>
<gene>
    <name evidence="3" type="primary">LOC104737698</name>
</gene>